<proteinExistence type="predicted"/>
<dbReference type="EMBL" id="JABBWM010000039">
    <property type="protein sequence ID" value="KAG2105036.1"/>
    <property type="molecule type" value="Genomic_DNA"/>
</dbReference>
<feature type="compositionally biased region" description="Polar residues" evidence="2">
    <location>
        <begin position="422"/>
        <end position="431"/>
    </location>
</feature>
<dbReference type="PANTHER" id="PTHR19879">
    <property type="entry name" value="TRANSCRIPTION INITIATION FACTOR TFIID"/>
    <property type="match status" value="1"/>
</dbReference>
<evidence type="ECO:0000313" key="4">
    <source>
        <dbReference type="Proteomes" id="UP000823399"/>
    </source>
</evidence>
<dbReference type="PANTHER" id="PTHR19879:SF9">
    <property type="entry name" value="TRANSCRIPTION INITIATION FACTOR TFIID SUBUNIT 5"/>
    <property type="match status" value="1"/>
</dbReference>
<dbReference type="Proteomes" id="UP000823399">
    <property type="component" value="Unassembled WGS sequence"/>
</dbReference>
<feature type="region of interest" description="Disordered" evidence="2">
    <location>
        <begin position="308"/>
        <end position="361"/>
    </location>
</feature>
<dbReference type="SMART" id="SM00320">
    <property type="entry name" value="WD40"/>
    <property type="match status" value="5"/>
</dbReference>
<protein>
    <submittedName>
        <fullName evidence="3">WD40-repeat-containing domain protein</fullName>
    </submittedName>
</protein>
<dbReference type="InterPro" id="IPR015943">
    <property type="entry name" value="WD40/YVTN_repeat-like_dom_sf"/>
</dbReference>
<gene>
    <name evidence="3" type="ORF">F5147DRAFT_775355</name>
</gene>
<evidence type="ECO:0000256" key="1">
    <source>
        <dbReference type="PROSITE-ProRule" id="PRU00221"/>
    </source>
</evidence>
<feature type="repeat" description="WD" evidence="1">
    <location>
        <begin position="89"/>
        <end position="130"/>
    </location>
</feature>
<name>A0A9P7JSG2_9AGAM</name>
<feature type="region of interest" description="Disordered" evidence="2">
    <location>
        <begin position="379"/>
        <end position="431"/>
    </location>
</feature>
<dbReference type="PROSITE" id="PS50294">
    <property type="entry name" value="WD_REPEATS_REGION"/>
    <property type="match status" value="2"/>
</dbReference>
<dbReference type="AlphaFoldDB" id="A0A9P7JSG2"/>
<keyword evidence="4" id="KW-1185">Reference proteome</keyword>
<dbReference type="PROSITE" id="PS50082">
    <property type="entry name" value="WD_REPEATS_2"/>
    <property type="match status" value="3"/>
</dbReference>
<reference evidence="3" key="1">
    <citation type="journal article" date="2020" name="New Phytol.">
        <title>Comparative genomics reveals dynamic genome evolution in host specialist ectomycorrhizal fungi.</title>
        <authorList>
            <person name="Lofgren L.A."/>
            <person name="Nguyen N.H."/>
            <person name="Vilgalys R."/>
            <person name="Ruytinx J."/>
            <person name="Liao H.L."/>
            <person name="Branco S."/>
            <person name="Kuo A."/>
            <person name="LaButti K."/>
            <person name="Lipzen A."/>
            <person name="Andreopoulos W."/>
            <person name="Pangilinan J."/>
            <person name="Riley R."/>
            <person name="Hundley H."/>
            <person name="Na H."/>
            <person name="Barry K."/>
            <person name="Grigoriev I.V."/>
            <person name="Stajich J.E."/>
            <person name="Kennedy P.G."/>
        </authorList>
    </citation>
    <scope>NUCLEOTIDE SEQUENCE</scope>
    <source>
        <strain evidence="3">FC423</strain>
    </source>
</reference>
<dbReference type="RefSeq" id="XP_041291086.1">
    <property type="nucleotide sequence ID" value="XM_041441710.1"/>
</dbReference>
<sequence length="542" mass="59753">MTLKGGLPITSISYFPDGKRMISGSSNEIVRKWDLQEGKEIKEAQIVCEEDVNAMAVSRDGRWVVTGGGESGRVELKACKVDKAIVTTFEGHSGPITCVDISLDSTLLASGSWDVTARIWSLKTGKLEAGPFRSVDWVGAVRLSTDSKKLAVKSWSGRWLEVWDVKTEMLAVRAGQYGGPASTHAPVFWTNKNKNILTTLINSDVTRISEFDASTLKIIGAPFAGHTEAVTNLALSFDGALLASASSHDNTIKLWAFESRQLLASFDVQKPTCIVLSPNSRQLAYTTSSKGDHKIYICNTAPEILASVGPVPEGRQTSSKTNPTFERLLESDATRRRRNLATSPAISFPPRLQKPLPTTESQRPTFLLHLRRFLRFSPSTNAVPPVQHGQPRDPLDFPATSPLPPRRSLSAQATTHPDDFEMSSQPRTSDGVTQFLRHLSSRISRPNHGPPVFEVAAGRKVTRLAAANLPEYRKVDDTRHPSRQPVVPQDAESSDIDSLPDVHWFKAFLCYYSCLSHGRLRMPPRWRLERVDIPRQNGATGA</sequence>
<dbReference type="Pfam" id="PF00400">
    <property type="entry name" value="WD40"/>
    <property type="match status" value="4"/>
</dbReference>
<dbReference type="InterPro" id="IPR036322">
    <property type="entry name" value="WD40_repeat_dom_sf"/>
</dbReference>
<dbReference type="OrthoDB" id="2624652at2759"/>
<evidence type="ECO:0000256" key="2">
    <source>
        <dbReference type="SAM" id="MobiDB-lite"/>
    </source>
</evidence>
<dbReference type="InterPro" id="IPR001680">
    <property type="entry name" value="WD40_rpt"/>
</dbReference>
<feature type="repeat" description="WD" evidence="1">
    <location>
        <begin position="9"/>
        <end position="43"/>
    </location>
</feature>
<dbReference type="SUPFAM" id="SSF50978">
    <property type="entry name" value="WD40 repeat-like"/>
    <property type="match status" value="1"/>
</dbReference>
<feature type="repeat" description="WD" evidence="1">
    <location>
        <begin position="223"/>
        <end position="265"/>
    </location>
</feature>
<organism evidence="3 4">
    <name type="scientific">Suillus discolor</name>
    <dbReference type="NCBI Taxonomy" id="1912936"/>
    <lineage>
        <taxon>Eukaryota</taxon>
        <taxon>Fungi</taxon>
        <taxon>Dikarya</taxon>
        <taxon>Basidiomycota</taxon>
        <taxon>Agaricomycotina</taxon>
        <taxon>Agaricomycetes</taxon>
        <taxon>Agaricomycetidae</taxon>
        <taxon>Boletales</taxon>
        <taxon>Suillineae</taxon>
        <taxon>Suillaceae</taxon>
        <taxon>Suillus</taxon>
    </lineage>
</organism>
<feature type="compositionally biased region" description="Polar residues" evidence="2">
    <location>
        <begin position="315"/>
        <end position="324"/>
    </location>
</feature>
<dbReference type="GeneID" id="64703969"/>
<comment type="caution">
    <text evidence="3">The sequence shown here is derived from an EMBL/GenBank/DDBJ whole genome shotgun (WGS) entry which is preliminary data.</text>
</comment>
<accession>A0A9P7JSG2</accession>
<evidence type="ECO:0000313" key="3">
    <source>
        <dbReference type="EMBL" id="KAG2105036.1"/>
    </source>
</evidence>
<keyword evidence="1" id="KW-0853">WD repeat</keyword>
<dbReference type="Gene3D" id="2.130.10.10">
    <property type="entry name" value="YVTN repeat-like/Quinoprotein amine dehydrogenase"/>
    <property type="match status" value="2"/>
</dbReference>